<evidence type="ECO:0000313" key="2">
    <source>
        <dbReference type="Proteomes" id="UP000717996"/>
    </source>
</evidence>
<dbReference type="EMBL" id="JAANIT010002413">
    <property type="protein sequence ID" value="KAG1536517.1"/>
    <property type="molecule type" value="Genomic_DNA"/>
</dbReference>
<name>A0A9P6Y0A0_RHIOR</name>
<dbReference type="Proteomes" id="UP000717996">
    <property type="component" value="Unassembled WGS sequence"/>
</dbReference>
<gene>
    <name evidence="1" type="ORF">G6F51_010927</name>
</gene>
<protein>
    <submittedName>
        <fullName evidence="1">Uncharacterized protein</fullName>
    </submittedName>
</protein>
<proteinExistence type="predicted"/>
<reference evidence="1" key="1">
    <citation type="journal article" date="2020" name="Microb. Genom.">
        <title>Genetic diversity of clinical and environmental Mucorales isolates obtained from an investigation of mucormycosis cases among solid organ transplant recipients.</title>
        <authorList>
            <person name="Nguyen M.H."/>
            <person name="Kaul D."/>
            <person name="Muto C."/>
            <person name="Cheng S.J."/>
            <person name="Richter R.A."/>
            <person name="Bruno V.M."/>
            <person name="Liu G."/>
            <person name="Beyhan S."/>
            <person name="Sundermann A.J."/>
            <person name="Mounaud S."/>
            <person name="Pasculle A.W."/>
            <person name="Nierman W.C."/>
            <person name="Driscoll E."/>
            <person name="Cumbie R."/>
            <person name="Clancy C.J."/>
            <person name="Dupont C.L."/>
        </authorList>
    </citation>
    <scope>NUCLEOTIDE SEQUENCE</scope>
    <source>
        <strain evidence="1">GL16</strain>
    </source>
</reference>
<dbReference type="AlphaFoldDB" id="A0A9P6Y0A0"/>
<sequence>MSRFRDHLMDNFLIGVPSGKDELNRETNRGTGDIENQKVITSSKSTVERDFKGDKMFFLWLLGLYTGGRDVFQPCSFADETGNIFWSKLTIDTIKFIYIFYQHEPTDKSVS</sequence>
<organism evidence="1 2">
    <name type="scientific">Rhizopus oryzae</name>
    <name type="common">Mucormycosis agent</name>
    <name type="synonym">Rhizopus arrhizus var. delemar</name>
    <dbReference type="NCBI Taxonomy" id="64495"/>
    <lineage>
        <taxon>Eukaryota</taxon>
        <taxon>Fungi</taxon>
        <taxon>Fungi incertae sedis</taxon>
        <taxon>Mucoromycota</taxon>
        <taxon>Mucoromycotina</taxon>
        <taxon>Mucoromycetes</taxon>
        <taxon>Mucorales</taxon>
        <taxon>Mucorineae</taxon>
        <taxon>Rhizopodaceae</taxon>
        <taxon>Rhizopus</taxon>
    </lineage>
</organism>
<evidence type="ECO:0000313" key="1">
    <source>
        <dbReference type="EMBL" id="KAG1536517.1"/>
    </source>
</evidence>
<comment type="caution">
    <text evidence="1">The sequence shown here is derived from an EMBL/GenBank/DDBJ whole genome shotgun (WGS) entry which is preliminary data.</text>
</comment>
<accession>A0A9P6Y0A0</accession>